<keyword evidence="3" id="KW-1185">Reference proteome</keyword>
<dbReference type="CDD" id="cd24004">
    <property type="entry name" value="ASKHA_NBD_PilM-like"/>
    <property type="match status" value="1"/>
</dbReference>
<dbReference type="SUPFAM" id="SSF53067">
    <property type="entry name" value="Actin-like ATPase domain"/>
    <property type="match status" value="2"/>
</dbReference>
<dbReference type="PANTHER" id="PTHR32432:SF3">
    <property type="entry name" value="ETHANOLAMINE UTILIZATION PROTEIN EUTJ"/>
    <property type="match status" value="1"/>
</dbReference>
<dbReference type="Gene3D" id="3.30.420.40">
    <property type="match status" value="2"/>
</dbReference>
<dbReference type="InterPro" id="IPR003494">
    <property type="entry name" value="SHS2_FtsA"/>
</dbReference>
<evidence type="ECO:0000313" key="3">
    <source>
        <dbReference type="Proteomes" id="UP000449710"/>
    </source>
</evidence>
<dbReference type="InterPro" id="IPR050696">
    <property type="entry name" value="FtsA/MreB"/>
</dbReference>
<dbReference type="InterPro" id="IPR043129">
    <property type="entry name" value="ATPase_NBD"/>
</dbReference>
<name>A0AA44BEP2_9CLOT</name>
<sequence>MEKEFNQYNTIFALDIGTNSVVGILGTSNDQEFTITHSVIKFHKKRAMVDGQIHDIPSVLEIVRKVKEQLEKEVGFSLKQVSIAAAGRALRTMKLSESIPLNQNREITRDQIKLLEFEALKKAHEKMNVIQDNPAKYFCVGHSLIKFDLDEMDITNPIGQKGKELTGHIIATFLPEIVVESLHTVMAKAGLEVDCLTLEPIAALDIIVPENIRLLNIALVDVGAGTSDIAITKDGTVVGYGMTGVAGDEITEEIAKTFLLGFDQSEALKCKLSSGEEHIITNIIGETLKVSTKEVLEKIRGRIDSVAEKIAKEIMEINGKATSAVFLVGGGSQIPGISEGIARHLGLPDNRVVMKTIEDIEAFTFNTINLTGPEAITPLGIFRKSMKDHGENFIEIDVNNKRLKMFQRNNLKVGDALALANVDPRTFIPGAPKEVTIILEGRKMQIASPEDQSVCIILNESIVGIDAPIKNRDRIHIEYNHTRNKSTYTLRTLLPEKWHENYTFYVNDQKKSLDAKVGELDKIVLYKEGNSENRDLKEGENPSKEVMEKKFLETNKGMGRNFDRKESEKKDSVKNRKRIKIHVNKNPVEILTNKWPVIFTDIFDHIDFDRKEAKGKLVMTLNGRRAGFLDELQEGDHVEIYWT</sequence>
<keyword evidence="2" id="KW-0131">Cell cycle</keyword>
<comment type="caution">
    <text evidence="2">The sequence shown here is derived from an EMBL/GenBank/DDBJ whole genome shotgun (WGS) entry which is preliminary data.</text>
</comment>
<evidence type="ECO:0000259" key="1">
    <source>
        <dbReference type="SMART" id="SM00842"/>
    </source>
</evidence>
<gene>
    <name evidence="2" type="ORF">ISALK_11800</name>
</gene>
<evidence type="ECO:0000313" key="2">
    <source>
        <dbReference type="EMBL" id="NBG89173.1"/>
    </source>
</evidence>
<dbReference type="Proteomes" id="UP000449710">
    <property type="component" value="Unassembled WGS sequence"/>
</dbReference>
<dbReference type="EMBL" id="SUMG01000018">
    <property type="protein sequence ID" value="NBG89173.1"/>
    <property type="molecule type" value="Genomic_DNA"/>
</dbReference>
<reference evidence="2 3" key="1">
    <citation type="submission" date="2019-04" db="EMBL/GenBank/DDBJ databases">
        <title>Isachenkonia alkalipeptolytica gen. nov. sp. nov. a new anaerobic, alkiliphilic organothrophic bacterium capable to reduce synthesized ferrihydrite isolated from a soda lake.</title>
        <authorList>
            <person name="Toshchakov S.V."/>
            <person name="Zavarzina D.G."/>
            <person name="Zhilina T.N."/>
            <person name="Kostrikina N.A."/>
            <person name="Kublanov I.V."/>
        </authorList>
    </citation>
    <scope>NUCLEOTIDE SEQUENCE [LARGE SCALE GENOMIC DNA]</scope>
    <source>
        <strain evidence="2 3">Z-1701</strain>
    </source>
</reference>
<protein>
    <submittedName>
        <fullName evidence="2">Cell division protein FtsA</fullName>
    </submittedName>
</protein>
<accession>A0AA44BEP2</accession>
<dbReference type="SMART" id="SM00842">
    <property type="entry name" value="FtsA"/>
    <property type="match status" value="1"/>
</dbReference>
<dbReference type="AlphaFoldDB" id="A0AA44BEP2"/>
<dbReference type="GO" id="GO:0051301">
    <property type="term" value="P:cell division"/>
    <property type="evidence" value="ECO:0007669"/>
    <property type="project" value="UniProtKB-KW"/>
</dbReference>
<dbReference type="RefSeq" id="WP_160722574.1">
    <property type="nucleotide sequence ID" value="NZ_SUMG01000018.1"/>
</dbReference>
<organism evidence="2 3">
    <name type="scientific">Isachenkonia alkalipeptolytica</name>
    <dbReference type="NCBI Taxonomy" id="2565777"/>
    <lineage>
        <taxon>Bacteria</taxon>
        <taxon>Bacillati</taxon>
        <taxon>Bacillota</taxon>
        <taxon>Clostridia</taxon>
        <taxon>Eubacteriales</taxon>
        <taxon>Clostridiaceae</taxon>
        <taxon>Isachenkonia</taxon>
    </lineage>
</organism>
<proteinExistence type="predicted"/>
<keyword evidence="2" id="KW-0132">Cell division</keyword>
<dbReference type="Pfam" id="PF14450">
    <property type="entry name" value="FtsA"/>
    <property type="match status" value="1"/>
</dbReference>
<dbReference type="PANTHER" id="PTHR32432">
    <property type="entry name" value="CELL DIVISION PROTEIN FTSA-RELATED"/>
    <property type="match status" value="1"/>
</dbReference>
<feature type="domain" description="SHS2" evidence="1">
    <location>
        <begin position="11"/>
        <end position="207"/>
    </location>
</feature>